<dbReference type="PROSITE" id="PS00479">
    <property type="entry name" value="ZF_DAG_PE_1"/>
    <property type="match status" value="1"/>
</dbReference>
<dbReference type="PANTHER" id="PTHR21119:SF5">
    <property type="entry name" value="C2 DOMAIN-CONTAINING PROTEIN"/>
    <property type="match status" value="1"/>
</dbReference>
<keyword evidence="4" id="KW-0812">Transmembrane</keyword>
<dbReference type="PANTHER" id="PTHR21119">
    <property type="entry name" value="C2 DOMAIN-CONTAINING PROTEIN"/>
    <property type="match status" value="1"/>
</dbReference>
<dbReference type="InterPro" id="IPR000008">
    <property type="entry name" value="C2_dom"/>
</dbReference>
<keyword evidence="4" id="KW-0472">Membrane</keyword>
<feature type="region of interest" description="Disordered" evidence="3">
    <location>
        <begin position="512"/>
        <end position="532"/>
    </location>
</feature>
<dbReference type="SUPFAM" id="SSF49562">
    <property type="entry name" value="C2 domain (Calcium/lipid-binding domain, CaLB)"/>
    <property type="match status" value="1"/>
</dbReference>
<evidence type="ECO:0000256" key="4">
    <source>
        <dbReference type="SAM" id="Phobius"/>
    </source>
</evidence>
<dbReference type="SMART" id="SM00239">
    <property type="entry name" value="C2"/>
    <property type="match status" value="1"/>
</dbReference>
<feature type="region of interest" description="Disordered" evidence="3">
    <location>
        <begin position="106"/>
        <end position="140"/>
    </location>
</feature>
<dbReference type="Gene3D" id="2.60.40.150">
    <property type="entry name" value="C2 domain"/>
    <property type="match status" value="1"/>
</dbReference>
<dbReference type="InterPro" id="IPR002219">
    <property type="entry name" value="PKC_DAG/PE"/>
</dbReference>
<evidence type="ECO:0000256" key="2">
    <source>
        <dbReference type="ARBA" id="ARBA00022833"/>
    </source>
</evidence>
<dbReference type="EMBL" id="HBUF01096501">
    <property type="protein sequence ID" value="CAG6636957.1"/>
    <property type="molecule type" value="Transcribed_RNA"/>
</dbReference>
<dbReference type="CDD" id="cd08678">
    <property type="entry name" value="C2_C21orf25-like"/>
    <property type="match status" value="1"/>
</dbReference>
<dbReference type="SMART" id="SM00109">
    <property type="entry name" value="C1"/>
    <property type="match status" value="1"/>
</dbReference>
<evidence type="ECO:0000259" key="5">
    <source>
        <dbReference type="PROSITE" id="PS50004"/>
    </source>
</evidence>
<dbReference type="AlphaFoldDB" id="A0A8D8QTS7"/>
<feature type="region of interest" description="Disordered" evidence="3">
    <location>
        <begin position="625"/>
        <end position="790"/>
    </location>
</feature>
<evidence type="ECO:0000256" key="3">
    <source>
        <dbReference type="SAM" id="MobiDB-lite"/>
    </source>
</evidence>
<dbReference type="InterPro" id="IPR039934">
    <property type="entry name" value="C2CD2/C2CD2L"/>
</dbReference>
<evidence type="ECO:0000256" key="1">
    <source>
        <dbReference type="ARBA" id="ARBA00022723"/>
    </source>
</evidence>
<name>A0A8D8QTS7_9HEMI</name>
<feature type="compositionally biased region" description="Basic and acidic residues" evidence="3">
    <location>
        <begin position="512"/>
        <end position="525"/>
    </location>
</feature>
<organism evidence="7">
    <name type="scientific">Cacopsylla melanoneura</name>
    <dbReference type="NCBI Taxonomy" id="428564"/>
    <lineage>
        <taxon>Eukaryota</taxon>
        <taxon>Metazoa</taxon>
        <taxon>Ecdysozoa</taxon>
        <taxon>Arthropoda</taxon>
        <taxon>Hexapoda</taxon>
        <taxon>Insecta</taxon>
        <taxon>Pterygota</taxon>
        <taxon>Neoptera</taxon>
        <taxon>Paraneoptera</taxon>
        <taxon>Hemiptera</taxon>
        <taxon>Sternorrhyncha</taxon>
        <taxon>Psylloidea</taxon>
        <taxon>Psyllidae</taxon>
        <taxon>Psyllinae</taxon>
        <taxon>Cacopsylla</taxon>
    </lineage>
</organism>
<dbReference type="InterPro" id="IPR046349">
    <property type="entry name" value="C1-like_sf"/>
</dbReference>
<feature type="compositionally biased region" description="Basic and acidic residues" evidence="3">
    <location>
        <begin position="696"/>
        <end position="711"/>
    </location>
</feature>
<feature type="compositionally biased region" description="Polar residues" evidence="3">
    <location>
        <begin position="777"/>
        <end position="790"/>
    </location>
</feature>
<dbReference type="PROSITE" id="PS50004">
    <property type="entry name" value="C2"/>
    <property type="match status" value="1"/>
</dbReference>
<proteinExistence type="predicted"/>
<sequence>MLAFDAKHIWAWLTAAWDSMADLADKIDDLICSFEGGGDNTMDTIAMYLFIWMLFGLLVLGIGRYVYSNFISSKQTKPPTISDSAVNKVVEPKIIPSAVNKDLKLSSAPLSSPNRTVPATPPVRRRLNSKSGRTTPTLTRSRSLQSLSIPTATGPETESVRWVNQIFSWLYSDMMVVNELLNVWITALNETMKTSVAEHGLGVELVRILTETTQSPTINNIFCECDSKDDVTITCDCDATPAMQLKAFRQKGDKVDVSHYRVNVNKFRARLNILCITEQLKADVRADGWPEIKVMLAPVGTIKNPGLDESQMQDVITDIITNALRTTEVHLNLFKYASCPRLKRYQEPATSTLPLHYDSMMTHFNSIPPPSHSRHSTTSDKRLLVKVLKASDLGLKKGCQEPYCVIEVDDPPQKNQTAVKVNTNSPMWDEHFLFDVTSSTLEVLFEVYDRVGSGAEGRKFLGLAIVSVEELLLNPSQRQVIALQARPYEQDPVSGTITVEILFIEGSEMPGKEQGKPYKLKETKRAVSPSGRVTTTTKTIYAKPGDYSNDHMTNGNGVAESALRDLRRNQQQQLLNNNNNVINKSTLTIHSVQRPPPMPYQTIQVEINDSGIWHEVKCFDMTSIPIVPPVEPEPSPTDEPVSAPEQNTEERGPTDHLAPPRMDFSGTAPLHGSQYHNQQLSGPGYSGTETDGAYSQEERGRSRGRRRDFFRTIKNRLARSRTRSKSMDDPNQSDSTANQSDLDPYRRSASADRTRDPSAHSTDNWHMTVGPLREGSARSSLSEASGVSGASTRTYYNEASTLVLETLENGVKKHYLIPLSLAQKNRWSKKGTKLHIFNDHTFIAKHLPGGTVCQMCCKPLARRLGKQGYECRDCHVKCHKQCHVRTETTCPHSTIQHLELALFENSPFYFRRDSMRKSTSKK</sequence>
<feature type="compositionally biased region" description="Polar residues" evidence="3">
    <location>
        <begin position="729"/>
        <end position="741"/>
    </location>
</feature>
<keyword evidence="2" id="KW-0862">Zinc</keyword>
<reference evidence="7" key="1">
    <citation type="submission" date="2021-05" db="EMBL/GenBank/DDBJ databases">
        <authorList>
            <person name="Alioto T."/>
            <person name="Alioto T."/>
            <person name="Gomez Garrido J."/>
        </authorList>
    </citation>
    <scope>NUCLEOTIDE SEQUENCE</scope>
</reference>
<dbReference type="Pfam" id="PF00168">
    <property type="entry name" value="C2"/>
    <property type="match status" value="1"/>
</dbReference>
<dbReference type="SUPFAM" id="SSF57889">
    <property type="entry name" value="Cysteine-rich domain"/>
    <property type="match status" value="1"/>
</dbReference>
<dbReference type="CDD" id="cd20831">
    <property type="entry name" value="C1_dGM13116p-like"/>
    <property type="match status" value="1"/>
</dbReference>
<feature type="compositionally biased region" description="Basic residues" evidence="3">
    <location>
        <begin position="712"/>
        <end position="724"/>
    </location>
</feature>
<keyword evidence="1" id="KW-0479">Metal-binding</keyword>
<feature type="compositionally biased region" description="Pro residues" evidence="3">
    <location>
        <begin position="626"/>
        <end position="637"/>
    </location>
</feature>
<evidence type="ECO:0000313" key="7">
    <source>
        <dbReference type="EMBL" id="CAG6636957.1"/>
    </source>
</evidence>
<dbReference type="GO" id="GO:0046872">
    <property type="term" value="F:metal ion binding"/>
    <property type="evidence" value="ECO:0007669"/>
    <property type="project" value="UniProtKB-KW"/>
</dbReference>
<dbReference type="Gene3D" id="3.30.60.20">
    <property type="match status" value="1"/>
</dbReference>
<feature type="domain" description="Phorbol-ester/DAG-type" evidence="6">
    <location>
        <begin position="839"/>
        <end position="890"/>
    </location>
</feature>
<evidence type="ECO:0000259" key="6">
    <source>
        <dbReference type="PROSITE" id="PS50081"/>
    </source>
</evidence>
<accession>A0A8D8QTS7</accession>
<feature type="compositionally biased region" description="Basic and acidic residues" evidence="3">
    <location>
        <begin position="743"/>
        <end position="758"/>
    </location>
</feature>
<feature type="domain" description="C2" evidence="5">
    <location>
        <begin position="363"/>
        <end position="481"/>
    </location>
</feature>
<dbReference type="Pfam" id="PF00130">
    <property type="entry name" value="C1_1"/>
    <property type="match status" value="1"/>
</dbReference>
<dbReference type="InterPro" id="IPR035892">
    <property type="entry name" value="C2_domain_sf"/>
</dbReference>
<feature type="transmembrane region" description="Helical" evidence="4">
    <location>
        <begin position="45"/>
        <end position="67"/>
    </location>
</feature>
<dbReference type="PROSITE" id="PS50081">
    <property type="entry name" value="ZF_DAG_PE_2"/>
    <property type="match status" value="1"/>
</dbReference>
<protein>
    <submittedName>
        <fullName evidence="7">C2 domain-containing protein 2</fullName>
    </submittedName>
</protein>
<keyword evidence="4" id="KW-1133">Transmembrane helix</keyword>